<dbReference type="STRING" id="1428644.BIV57_01900"/>
<evidence type="ECO:0008006" key="4">
    <source>
        <dbReference type="Google" id="ProtNLM"/>
    </source>
</evidence>
<proteinExistence type="predicted"/>
<dbReference type="Proteomes" id="UP000243342">
    <property type="component" value="Unassembled WGS sequence"/>
</dbReference>
<evidence type="ECO:0000313" key="2">
    <source>
        <dbReference type="EMBL" id="OIV39262.1"/>
    </source>
</evidence>
<comment type="caution">
    <text evidence="2">The sequence shown here is derived from an EMBL/GenBank/DDBJ whole genome shotgun (WGS) entry which is preliminary data.</text>
</comment>
<gene>
    <name evidence="2" type="ORF">BIV57_01900</name>
</gene>
<reference evidence="2 3" key="1">
    <citation type="submission" date="2016-10" db="EMBL/GenBank/DDBJ databases">
        <title>Genome sequence of Streptomyces gilvigriseus MUSC 26.</title>
        <authorList>
            <person name="Lee L.-H."/>
            <person name="Ser H.-L."/>
        </authorList>
    </citation>
    <scope>NUCLEOTIDE SEQUENCE [LARGE SCALE GENOMIC DNA]</scope>
    <source>
        <strain evidence="2 3">MUSC 26</strain>
    </source>
</reference>
<protein>
    <recommendedName>
        <fullName evidence="4">DUF2147 domain-containing protein</fullName>
    </recommendedName>
</protein>
<feature type="chain" id="PRO_5009643368" description="DUF2147 domain-containing protein" evidence="1">
    <location>
        <begin position="24"/>
        <end position="163"/>
    </location>
</feature>
<organism evidence="2 3">
    <name type="scientific">Mangrovactinospora gilvigrisea</name>
    <dbReference type="NCBI Taxonomy" id="1428644"/>
    <lineage>
        <taxon>Bacteria</taxon>
        <taxon>Bacillati</taxon>
        <taxon>Actinomycetota</taxon>
        <taxon>Actinomycetes</taxon>
        <taxon>Kitasatosporales</taxon>
        <taxon>Streptomycetaceae</taxon>
        <taxon>Mangrovactinospora</taxon>
    </lineage>
</organism>
<keyword evidence="3" id="KW-1185">Reference proteome</keyword>
<keyword evidence="1" id="KW-0732">Signal</keyword>
<dbReference type="AlphaFoldDB" id="A0A1J7BKU3"/>
<feature type="signal peptide" evidence="1">
    <location>
        <begin position="1"/>
        <end position="23"/>
    </location>
</feature>
<evidence type="ECO:0000313" key="3">
    <source>
        <dbReference type="Proteomes" id="UP000243342"/>
    </source>
</evidence>
<accession>A0A1J7BKU3</accession>
<sequence length="163" mass="17011">MAVLAAAGVLLAVVRPSAKPANAVPEAYLGTWNGSVGAEPATRATPATQWTRISLTVKRGKVTAAVGGGNNRRREQGSGRMLGCRYAVRLTKVEPNSLVLKSFNDRPVDGAQSKPGEACPQGMTVTLTRVRPGVLQYDESQSGPAGAPAPAAFNHARIHRTGN</sequence>
<dbReference type="EMBL" id="MLCF01000004">
    <property type="protein sequence ID" value="OIV39262.1"/>
    <property type="molecule type" value="Genomic_DNA"/>
</dbReference>
<evidence type="ECO:0000256" key="1">
    <source>
        <dbReference type="SAM" id="SignalP"/>
    </source>
</evidence>
<name>A0A1J7BKU3_9ACTN</name>